<sequence>MSTLRDEVEALKKKVEGRAEERDKVNSRSWTGRTQYNLTALHKFLFQFVLALSWIYTHILRPVARVLFKPITWLWHLYRLLWDKAVYYEDKYQERQFSKTRAGIFLAVSAGFAWYLFIPLIVFLFHAVLYLTTVKHDEVVYLTNSQEILPHENEHSVQGCHALPCTDQNSIYFRIRASNFNEAWSILSGRGLFFPDYVAASVPVAVSRCKITSYGLRVKFLMRGFDIYPDLLQTECSPLLEQP</sequence>
<proteinExistence type="predicted"/>
<evidence type="ECO:0000313" key="2">
    <source>
        <dbReference type="Proteomes" id="UP000616151"/>
    </source>
</evidence>
<dbReference type="EMBL" id="JAENHL010000007">
    <property type="protein sequence ID" value="MBK1867497.1"/>
    <property type="molecule type" value="Genomic_DNA"/>
</dbReference>
<name>A0ACC5R4J0_9HYPH</name>
<gene>
    <name evidence="1" type="ORF">JHL16_14160</name>
</gene>
<comment type="caution">
    <text evidence="1">The sequence shown here is derived from an EMBL/GenBank/DDBJ whole genome shotgun (WGS) entry which is preliminary data.</text>
</comment>
<dbReference type="Proteomes" id="UP000616151">
    <property type="component" value="Unassembled WGS sequence"/>
</dbReference>
<organism evidence="1 2">
    <name type="scientific">Taklimakanibacter albus</name>
    <dbReference type="NCBI Taxonomy" id="2800327"/>
    <lineage>
        <taxon>Bacteria</taxon>
        <taxon>Pseudomonadati</taxon>
        <taxon>Pseudomonadota</taxon>
        <taxon>Alphaproteobacteria</taxon>
        <taxon>Hyphomicrobiales</taxon>
        <taxon>Aestuariivirgaceae</taxon>
        <taxon>Taklimakanibacter</taxon>
    </lineage>
</organism>
<protein>
    <submittedName>
        <fullName evidence="1">Uncharacterized protein</fullName>
    </submittedName>
</protein>
<accession>A0ACC5R4J0</accession>
<evidence type="ECO:0000313" key="1">
    <source>
        <dbReference type="EMBL" id="MBK1867497.1"/>
    </source>
</evidence>
<reference evidence="1" key="1">
    <citation type="submission" date="2021-01" db="EMBL/GenBank/DDBJ databases">
        <authorList>
            <person name="Sun Q."/>
        </authorList>
    </citation>
    <scope>NUCLEOTIDE SEQUENCE</scope>
    <source>
        <strain evidence="1">YIM B02566</strain>
    </source>
</reference>
<keyword evidence="2" id="KW-1185">Reference proteome</keyword>